<protein>
    <submittedName>
        <fullName evidence="2">Uncharacterized protein LOC115066269</fullName>
    </submittedName>
</protein>
<dbReference type="KEGG" id="bdr:115066269"/>
<dbReference type="RefSeq" id="XP_029406726.2">
    <property type="nucleotide sequence ID" value="XM_029550866.2"/>
</dbReference>
<keyword evidence="1" id="KW-1185">Reference proteome</keyword>
<accession>A0A8N4L4D0</accession>
<dbReference type="AlphaFoldDB" id="A0A8N4L4D0"/>
<dbReference type="InterPro" id="IPR010512">
    <property type="entry name" value="DUF1091"/>
</dbReference>
<gene>
    <name evidence="2" type="primary">LOC115066269</name>
</gene>
<dbReference type="PANTHER" id="PTHR20898:SF0">
    <property type="entry name" value="DAEDALUS ON 3-RELATED"/>
    <property type="match status" value="1"/>
</dbReference>
<evidence type="ECO:0000313" key="1">
    <source>
        <dbReference type="Proteomes" id="UP001652620"/>
    </source>
</evidence>
<dbReference type="SMART" id="SM00697">
    <property type="entry name" value="DM8"/>
    <property type="match status" value="1"/>
</dbReference>
<dbReference type="OrthoDB" id="8008339at2759"/>
<dbReference type="PANTHER" id="PTHR20898">
    <property type="entry name" value="DAEDALUS ON 3-RELATED-RELATED"/>
    <property type="match status" value="1"/>
</dbReference>
<proteinExistence type="predicted"/>
<reference evidence="2" key="1">
    <citation type="submission" date="2025-08" db="UniProtKB">
        <authorList>
            <consortium name="RefSeq"/>
        </authorList>
    </citation>
    <scope>IDENTIFICATION</scope>
    <source>
        <tissue evidence="2">Adult</tissue>
    </source>
</reference>
<sequence>MQYKKSIKRFSINFLIVLPRRPVDFVLLNLTRLNGCQFMANRNQVPLVQQFLNSMKRYSNIMEGCPYKRNTLYYIRGLRLDLDAIPAFAFETDMKSWFDVIHEGDVLFSMYVNSRILTKRSGKVG</sequence>
<dbReference type="Pfam" id="PF06477">
    <property type="entry name" value="DUF1091"/>
    <property type="match status" value="1"/>
</dbReference>
<dbReference type="Proteomes" id="UP001652620">
    <property type="component" value="Chromosome 3"/>
</dbReference>
<organism evidence="1 2">
    <name type="scientific">Bactrocera dorsalis</name>
    <name type="common">Oriental fruit fly</name>
    <name type="synonym">Dacus dorsalis</name>
    <dbReference type="NCBI Taxonomy" id="27457"/>
    <lineage>
        <taxon>Eukaryota</taxon>
        <taxon>Metazoa</taxon>
        <taxon>Ecdysozoa</taxon>
        <taxon>Arthropoda</taxon>
        <taxon>Hexapoda</taxon>
        <taxon>Insecta</taxon>
        <taxon>Pterygota</taxon>
        <taxon>Neoptera</taxon>
        <taxon>Endopterygota</taxon>
        <taxon>Diptera</taxon>
        <taxon>Brachycera</taxon>
        <taxon>Muscomorpha</taxon>
        <taxon>Tephritoidea</taxon>
        <taxon>Tephritidae</taxon>
        <taxon>Bactrocera</taxon>
        <taxon>Bactrocera</taxon>
    </lineage>
</organism>
<dbReference type="GeneID" id="115066269"/>
<evidence type="ECO:0000313" key="2">
    <source>
        <dbReference type="RefSeq" id="XP_029406726.2"/>
    </source>
</evidence>
<name>A0A8N4L4D0_BACDO</name>